<sequence>GTVVLIFQPAEEQGEGAKDMIHQGVLENVEAIFYLHIVHRYPIGTVAARPGEFLAG</sequence>
<dbReference type="Proteomes" id="UP001642360">
    <property type="component" value="Unassembled WGS sequence"/>
</dbReference>
<dbReference type="InterPro" id="IPR002933">
    <property type="entry name" value="Peptidase_M20"/>
</dbReference>
<evidence type="ECO:0000313" key="2">
    <source>
        <dbReference type="Proteomes" id="UP001642360"/>
    </source>
</evidence>
<comment type="caution">
    <text evidence="1">The sequence shown here is derived from an EMBL/GenBank/DDBJ whole genome shotgun (WGS) entry which is preliminary data.</text>
</comment>
<reference evidence="1 2" key="1">
    <citation type="submission" date="2024-02" db="EMBL/GenBank/DDBJ databases">
        <authorList>
            <person name="Vignale AGUSTIN F."/>
            <person name="Sosa J E."/>
            <person name="Modenutti C."/>
        </authorList>
    </citation>
    <scope>NUCLEOTIDE SEQUENCE [LARGE SCALE GENOMIC DNA]</scope>
</reference>
<keyword evidence="2" id="KW-1185">Reference proteome</keyword>
<gene>
    <name evidence="1" type="ORF">ILEXP_LOCUS26428</name>
</gene>
<dbReference type="Pfam" id="PF01546">
    <property type="entry name" value="Peptidase_M20"/>
    <property type="match status" value="1"/>
</dbReference>
<accession>A0ABC8SL05</accession>
<dbReference type="Gene3D" id="3.40.630.10">
    <property type="entry name" value="Zn peptidases"/>
    <property type="match status" value="1"/>
</dbReference>
<feature type="non-terminal residue" evidence="1">
    <location>
        <position position="56"/>
    </location>
</feature>
<proteinExistence type="predicted"/>
<dbReference type="InterPro" id="IPR017439">
    <property type="entry name" value="Amidohydrolase"/>
</dbReference>
<organism evidence="1 2">
    <name type="scientific">Ilex paraguariensis</name>
    <name type="common">yerba mate</name>
    <dbReference type="NCBI Taxonomy" id="185542"/>
    <lineage>
        <taxon>Eukaryota</taxon>
        <taxon>Viridiplantae</taxon>
        <taxon>Streptophyta</taxon>
        <taxon>Embryophyta</taxon>
        <taxon>Tracheophyta</taxon>
        <taxon>Spermatophyta</taxon>
        <taxon>Magnoliopsida</taxon>
        <taxon>eudicotyledons</taxon>
        <taxon>Gunneridae</taxon>
        <taxon>Pentapetalae</taxon>
        <taxon>asterids</taxon>
        <taxon>campanulids</taxon>
        <taxon>Aquifoliales</taxon>
        <taxon>Aquifoliaceae</taxon>
        <taxon>Ilex</taxon>
    </lineage>
</organism>
<dbReference type="PANTHER" id="PTHR11014:SF147">
    <property type="entry name" value="PEPTIDASE M20 DIMERISATION DOMAIN-CONTAINING PROTEIN"/>
    <property type="match status" value="1"/>
</dbReference>
<evidence type="ECO:0000313" key="1">
    <source>
        <dbReference type="EMBL" id="CAK9157859.1"/>
    </source>
</evidence>
<dbReference type="SUPFAM" id="SSF53187">
    <property type="entry name" value="Zn-dependent exopeptidases"/>
    <property type="match status" value="1"/>
</dbReference>
<feature type="non-terminal residue" evidence="1">
    <location>
        <position position="1"/>
    </location>
</feature>
<dbReference type="EMBL" id="CAUOFW020003069">
    <property type="protein sequence ID" value="CAK9157859.1"/>
    <property type="molecule type" value="Genomic_DNA"/>
</dbReference>
<name>A0ABC8SL05_9AQUA</name>
<dbReference type="AlphaFoldDB" id="A0ABC8SL05"/>
<protein>
    <submittedName>
        <fullName evidence="1">Uncharacterized protein</fullName>
    </submittedName>
</protein>
<dbReference type="PANTHER" id="PTHR11014">
    <property type="entry name" value="PEPTIDASE M20 FAMILY MEMBER"/>
    <property type="match status" value="1"/>
</dbReference>